<sequence>MKLIITGATGYVATAVLRQALLLPSITSVVAIARRSVSCPKSIPTANASKLKSIVVPAYDTYSRDVRRELEGANACIWTVAITPSKARQMAPETVRMVCQDWVVEGLKAILEANPSPEQPLRFLYMSGSMAFDPARPRSRNKTIWIPSYIMEYSKMRGETETQLLDIVAENRTIAEVCIVKPGYISGKDLLNSIFGMLLSLTGLAETIHINEVSAAMLHQIVHGFEDSDGVLLNKELLIIGKEAINLKK</sequence>
<reference evidence="2" key="2">
    <citation type="journal article" date="2013" name="PLoS Genet.">
        <title>Comparative genome structure, secondary metabolite, and effector coding capacity across Cochliobolus pathogens.</title>
        <authorList>
            <person name="Condon B.J."/>
            <person name="Leng Y."/>
            <person name="Wu D."/>
            <person name="Bushley K.E."/>
            <person name="Ohm R.A."/>
            <person name="Otillar R."/>
            <person name="Martin J."/>
            <person name="Schackwitz W."/>
            <person name="Grimwood J."/>
            <person name="MohdZainudin N."/>
            <person name="Xue C."/>
            <person name="Wang R."/>
            <person name="Manning V.A."/>
            <person name="Dhillon B."/>
            <person name="Tu Z.J."/>
            <person name="Steffenson B.J."/>
            <person name="Salamov A."/>
            <person name="Sun H."/>
            <person name="Lowry S."/>
            <person name="LaButti K."/>
            <person name="Han J."/>
            <person name="Copeland A."/>
            <person name="Lindquist E."/>
            <person name="Barry K."/>
            <person name="Schmutz J."/>
            <person name="Baker S.E."/>
            <person name="Ciuffetti L.M."/>
            <person name="Grigoriev I.V."/>
            <person name="Zhong S."/>
            <person name="Turgeon B.G."/>
        </authorList>
    </citation>
    <scope>NUCLEOTIDE SEQUENCE [LARGE SCALE GENOMIC DNA]</scope>
    <source>
        <strain evidence="2">C5 / ATCC 48332 / race O</strain>
    </source>
</reference>
<organism evidence="1 2">
    <name type="scientific">Cochliobolus heterostrophus (strain C5 / ATCC 48332 / race O)</name>
    <name type="common">Southern corn leaf blight fungus</name>
    <name type="synonym">Bipolaris maydis</name>
    <dbReference type="NCBI Taxonomy" id="701091"/>
    <lineage>
        <taxon>Eukaryota</taxon>
        <taxon>Fungi</taxon>
        <taxon>Dikarya</taxon>
        <taxon>Ascomycota</taxon>
        <taxon>Pezizomycotina</taxon>
        <taxon>Dothideomycetes</taxon>
        <taxon>Pleosporomycetidae</taxon>
        <taxon>Pleosporales</taxon>
        <taxon>Pleosporineae</taxon>
        <taxon>Pleosporaceae</taxon>
        <taxon>Bipolaris</taxon>
    </lineage>
</organism>
<evidence type="ECO:0000313" key="1">
    <source>
        <dbReference type="EMBL" id="EMD97932.1"/>
    </source>
</evidence>
<keyword evidence="2" id="KW-1185">Reference proteome</keyword>
<dbReference type="InterPro" id="IPR036291">
    <property type="entry name" value="NAD(P)-bd_dom_sf"/>
</dbReference>
<dbReference type="PANTHER" id="PTHR14097">
    <property type="entry name" value="OXIDOREDUCTASE HTATIP2"/>
    <property type="match status" value="1"/>
</dbReference>
<accession>M2VD56</accession>
<dbReference type="PANTHER" id="PTHR14097:SF9">
    <property type="entry name" value="EPIMERASE, PUTATIVE (AFU_ORTHOLOGUE AFUA_8G07320)-RELATED"/>
    <property type="match status" value="1"/>
</dbReference>
<protein>
    <recommendedName>
        <fullName evidence="3">NAD(P)-binding domain-containing protein</fullName>
    </recommendedName>
</protein>
<dbReference type="HOGENOM" id="CLU_071330_0_0_1"/>
<reference evidence="1 2" key="1">
    <citation type="journal article" date="2012" name="PLoS Pathog.">
        <title>Diverse lifestyles and strategies of plant pathogenesis encoded in the genomes of eighteen Dothideomycetes fungi.</title>
        <authorList>
            <person name="Ohm R.A."/>
            <person name="Feau N."/>
            <person name="Henrissat B."/>
            <person name="Schoch C.L."/>
            <person name="Horwitz B.A."/>
            <person name="Barry K.W."/>
            <person name="Condon B.J."/>
            <person name="Copeland A.C."/>
            <person name="Dhillon B."/>
            <person name="Glaser F."/>
            <person name="Hesse C.N."/>
            <person name="Kosti I."/>
            <person name="LaButti K."/>
            <person name="Lindquist E.A."/>
            <person name="Lucas S."/>
            <person name="Salamov A.A."/>
            <person name="Bradshaw R.E."/>
            <person name="Ciuffetti L."/>
            <person name="Hamelin R.C."/>
            <person name="Kema G.H.J."/>
            <person name="Lawrence C."/>
            <person name="Scott J.A."/>
            <person name="Spatafora J.W."/>
            <person name="Turgeon B.G."/>
            <person name="de Wit P.J.G.M."/>
            <person name="Zhong S."/>
            <person name="Goodwin S.B."/>
            <person name="Grigoriev I.V."/>
        </authorList>
    </citation>
    <scope>NUCLEOTIDE SEQUENCE [LARGE SCALE GENOMIC DNA]</scope>
    <source>
        <strain evidence="2">C5 / ATCC 48332 / race O</strain>
    </source>
</reference>
<proteinExistence type="predicted"/>
<dbReference type="EMBL" id="KB445569">
    <property type="protein sequence ID" value="EMD97932.1"/>
    <property type="molecule type" value="Genomic_DNA"/>
</dbReference>
<evidence type="ECO:0008006" key="3">
    <source>
        <dbReference type="Google" id="ProtNLM"/>
    </source>
</evidence>
<dbReference type="OMA" id="CTLAGFK"/>
<name>M2VD56_COCH5</name>
<dbReference type="Proteomes" id="UP000016936">
    <property type="component" value="Unassembled WGS sequence"/>
</dbReference>
<evidence type="ECO:0000313" key="2">
    <source>
        <dbReference type="Proteomes" id="UP000016936"/>
    </source>
</evidence>
<dbReference type="eggNOG" id="ENOG502SRS2">
    <property type="taxonomic scope" value="Eukaryota"/>
</dbReference>
<dbReference type="Gene3D" id="3.40.50.720">
    <property type="entry name" value="NAD(P)-binding Rossmann-like Domain"/>
    <property type="match status" value="1"/>
</dbReference>
<gene>
    <name evidence="1" type="ORF">COCHEDRAFT_1083375</name>
</gene>
<dbReference type="SUPFAM" id="SSF51735">
    <property type="entry name" value="NAD(P)-binding Rossmann-fold domains"/>
    <property type="match status" value="1"/>
</dbReference>
<dbReference type="AlphaFoldDB" id="M2VD56"/>